<sequence>MDATDPRDPITDVRLEEPDLPVYLPGTPTVSFTEYVELAIDGLRRRRL</sequence>
<dbReference type="EMBL" id="JABUQZ010000001">
    <property type="protein sequence ID" value="NUC73497.1"/>
    <property type="molecule type" value="Genomic_DNA"/>
</dbReference>
<reference evidence="1 2" key="1">
    <citation type="submission" date="2020-06" db="EMBL/GenBank/DDBJ databases">
        <title>Haloterrigena sp. nov., an extremely halophilic archaeon isolated from a saline sediment.</title>
        <authorList>
            <person name="Liu B.-B."/>
        </authorList>
    </citation>
    <scope>NUCLEOTIDE SEQUENCE [LARGE SCALE GENOMIC DNA]</scope>
    <source>
        <strain evidence="1 2">SYSU A558-1</strain>
    </source>
</reference>
<dbReference type="RefSeq" id="WP_174681328.1">
    <property type="nucleotide sequence ID" value="NZ_JABUQZ010000001.1"/>
</dbReference>
<evidence type="ECO:0000313" key="1">
    <source>
        <dbReference type="EMBL" id="NUC73497.1"/>
    </source>
</evidence>
<organism evidence="1 2">
    <name type="scientific">Haloterrigena gelatinilytica</name>
    <dbReference type="NCBI Taxonomy" id="2741724"/>
    <lineage>
        <taxon>Archaea</taxon>
        <taxon>Methanobacteriati</taxon>
        <taxon>Methanobacteriota</taxon>
        <taxon>Stenosarchaea group</taxon>
        <taxon>Halobacteria</taxon>
        <taxon>Halobacteriales</taxon>
        <taxon>Natrialbaceae</taxon>
        <taxon>Haloterrigena</taxon>
    </lineage>
</organism>
<keyword evidence="2" id="KW-1185">Reference proteome</keyword>
<evidence type="ECO:0000313" key="2">
    <source>
        <dbReference type="Proteomes" id="UP001016761"/>
    </source>
</evidence>
<proteinExistence type="predicted"/>
<name>A0ABX2LB57_9EURY</name>
<dbReference type="Proteomes" id="UP001016761">
    <property type="component" value="Unassembled WGS sequence"/>
</dbReference>
<comment type="caution">
    <text evidence="1">The sequence shown here is derived from an EMBL/GenBank/DDBJ whole genome shotgun (WGS) entry which is preliminary data.</text>
</comment>
<accession>A0ABX2LB57</accession>
<protein>
    <submittedName>
        <fullName evidence="1">Uncharacterized protein</fullName>
    </submittedName>
</protein>
<gene>
    <name evidence="1" type="ORF">HTZ84_14430</name>
</gene>